<dbReference type="RefSeq" id="WP_193184245.1">
    <property type="nucleotide sequence ID" value="NZ_JACVXA010000048.1"/>
</dbReference>
<evidence type="ECO:0000313" key="4">
    <source>
        <dbReference type="Proteomes" id="UP000609121"/>
    </source>
</evidence>
<keyword evidence="3" id="KW-0255">Endonuclease</keyword>
<keyword evidence="1" id="KW-0472">Membrane</keyword>
<feature type="transmembrane region" description="Helical" evidence="1">
    <location>
        <begin position="73"/>
        <end position="90"/>
    </location>
</feature>
<keyword evidence="3" id="KW-0378">Hydrolase</keyword>
<name>A0A8J6Z0S6_9RHOB</name>
<feature type="domain" description="Endonuclease/exonuclease/phosphatase" evidence="2">
    <location>
        <begin position="110"/>
        <end position="300"/>
    </location>
</feature>
<feature type="transmembrane region" description="Helical" evidence="1">
    <location>
        <begin position="50"/>
        <end position="68"/>
    </location>
</feature>
<dbReference type="InterPro" id="IPR005135">
    <property type="entry name" value="Endo/exonuclease/phosphatase"/>
</dbReference>
<accession>A0A8J6Z0S6</accession>
<dbReference type="Proteomes" id="UP000609121">
    <property type="component" value="Unassembled WGS sequence"/>
</dbReference>
<dbReference type="AlphaFoldDB" id="A0A8J6Z0S6"/>
<dbReference type="InterPro" id="IPR036691">
    <property type="entry name" value="Endo/exonu/phosph_ase_sf"/>
</dbReference>
<organism evidence="3 4">
    <name type="scientific">Mangrovicoccus algicola</name>
    <dbReference type="NCBI Taxonomy" id="2771008"/>
    <lineage>
        <taxon>Bacteria</taxon>
        <taxon>Pseudomonadati</taxon>
        <taxon>Pseudomonadota</taxon>
        <taxon>Alphaproteobacteria</taxon>
        <taxon>Rhodobacterales</taxon>
        <taxon>Paracoccaceae</taxon>
        <taxon>Mangrovicoccus</taxon>
    </lineage>
</organism>
<reference evidence="3" key="1">
    <citation type="submission" date="2020-09" db="EMBL/GenBank/DDBJ databases">
        <title>A novel bacterium of genus Mangrovicoccus, isolated from South China Sea.</title>
        <authorList>
            <person name="Huang H."/>
            <person name="Mo K."/>
            <person name="Hu Y."/>
        </authorList>
    </citation>
    <scope>NUCLEOTIDE SEQUENCE</scope>
    <source>
        <strain evidence="3">HB182678</strain>
    </source>
</reference>
<dbReference type="GO" id="GO:0004519">
    <property type="term" value="F:endonuclease activity"/>
    <property type="evidence" value="ECO:0007669"/>
    <property type="project" value="UniProtKB-KW"/>
</dbReference>
<comment type="caution">
    <text evidence="3">The sequence shown here is derived from an EMBL/GenBank/DDBJ whole genome shotgun (WGS) entry which is preliminary data.</text>
</comment>
<gene>
    <name evidence="3" type="ORF">ICN82_14975</name>
</gene>
<dbReference type="Gene3D" id="3.60.10.10">
    <property type="entry name" value="Endonuclease/exonuclease/phosphatase"/>
    <property type="match status" value="1"/>
</dbReference>
<keyword evidence="4" id="KW-1185">Reference proteome</keyword>
<sequence>MPHPQTSRRRDWWRGALALPALGAAACVASAEYWPDLPFLGPVARMSESAAPHLAVLTLVLCLLIAALGGRRFALCVALATAVGLGSGAIRHLQRAAPLHPGAEPVMQLLWYNMLHTNPLSPARLVEALAASPADVIVLTEATPLQGSRALLETRFPVVLGCGGRRCDIMILLRDPAIGAQLLRMPSTGTERLAALRLPLPDGEELHVAAVHMLKPWYYGLSASDQWMVTHQAATAPGPLVVVGDFNAAPWSKRLRKITTRCGLDAPRRPVATWPARLGGAGIPIDLPLTRGGAVLRSASAWGGAALGSNHRGLLLDIGYLPGNGSPPPEGCTVPAALRAPLNLPAAPPGP</sequence>
<keyword evidence="3" id="KW-0540">Nuclease</keyword>
<dbReference type="SUPFAM" id="SSF56219">
    <property type="entry name" value="DNase I-like"/>
    <property type="match status" value="1"/>
</dbReference>
<evidence type="ECO:0000256" key="1">
    <source>
        <dbReference type="SAM" id="Phobius"/>
    </source>
</evidence>
<keyword evidence="1" id="KW-0812">Transmembrane</keyword>
<keyword evidence="1" id="KW-1133">Transmembrane helix</keyword>
<dbReference type="EMBL" id="JACVXA010000048">
    <property type="protein sequence ID" value="MBE3639503.1"/>
    <property type="molecule type" value="Genomic_DNA"/>
</dbReference>
<protein>
    <submittedName>
        <fullName evidence="3">Endonuclease/exonuclease/phosphatase family protein</fullName>
    </submittedName>
</protein>
<dbReference type="Pfam" id="PF03372">
    <property type="entry name" value="Exo_endo_phos"/>
    <property type="match status" value="1"/>
</dbReference>
<proteinExistence type="predicted"/>
<evidence type="ECO:0000313" key="3">
    <source>
        <dbReference type="EMBL" id="MBE3639503.1"/>
    </source>
</evidence>
<evidence type="ECO:0000259" key="2">
    <source>
        <dbReference type="Pfam" id="PF03372"/>
    </source>
</evidence>